<evidence type="ECO:0000313" key="3">
    <source>
        <dbReference type="EMBL" id="AOV62305.1"/>
    </source>
</evidence>
<reference evidence="3 5" key="1">
    <citation type="journal article" date="2016" name="Virology">
        <title>The genomic content and context of auxiliary metabolic genes in marine cyanomyoviruses.</title>
        <authorList>
            <person name="Crummett L.T."/>
            <person name="Puxty R.J."/>
            <person name="Weihe C."/>
            <person name="Marston M.F."/>
            <person name="Martiny J.B."/>
        </authorList>
    </citation>
    <scope>NUCLEOTIDE SEQUENCE [LARGE SCALE GENOMIC DNA]</scope>
    <source>
        <strain evidence="3">0910SB42</strain>
    </source>
</reference>
<accession>A0A1D8KUE6</accession>
<reference evidence="4 6" key="3">
    <citation type="submission" date="2020-07" db="EMBL/GenBank/DDBJ databases">
        <title>Signatures of coevolution in a cyanophage population.</title>
        <authorList>
            <person name="Abebe J."/>
        </authorList>
    </citation>
    <scope>NUCLEOTIDE SEQUENCE [LARGE SCALE GENOMIC DNA]</scope>
    <source>
        <strain evidence="4">0809CC03</strain>
    </source>
</reference>
<gene>
    <name evidence="4" type="ORF">CC030809_00112</name>
    <name evidence="3" type="ORF">S420910_116</name>
</gene>
<protein>
    <submittedName>
        <fullName evidence="3">Uncharacterized protein</fullName>
    </submittedName>
</protein>
<keyword evidence="2" id="KW-0472">Membrane</keyword>
<keyword evidence="2" id="KW-1133">Transmembrane helix</keyword>
<evidence type="ECO:0000313" key="6">
    <source>
        <dbReference type="Proteomes" id="UP000510897"/>
    </source>
</evidence>
<dbReference type="EMBL" id="MT586120">
    <property type="protein sequence ID" value="QLF86168.1"/>
    <property type="molecule type" value="Genomic_DNA"/>
</dbReference>
<proteinExistence type="predicted"/>
<name>A0A1D8KUE6_9CAUD</name>
<dbReference type="EMBL" id="KU686213">
    <property type="protein sequence ID" value="AOV62305.1"/>
    <property type="molecule type" value="Genomic_DNA"/>
</dbReference>
<evidence type="ECO:0000313" key="4">
    <source>
        <dbReference type="EMBL" id="QLF86168.1"/>
    </source>
</evidence>
<dbReference type="Proteomes" id="UP000226384">
    <property type="component" value="Segment"/>
</dbReference>
<organism evidence="3 5">
    <name type="scientific">Synechococcus phage S-CAM7</name>
    <dbReference type="NCBI Taxonomy" id="1883368"/>
    <lineage>
        <taxon>Viruses</taxon>
        <taxon>Duplodnaviria</taxon>
        <taxon>Heunggongvirae</taxon>
        <taxon>Uroviricota</taxon>
        <taxon>Caudoviricetes</taxon>
        <taxon>Pantevenvirales</taxon>
        <taxon>Kyanoviridae</taxon>
        <taxon>Mazuvirus</taxon>
        <taxon>Mazuvirus scam7</taxon>
    </lineage>
</organism>
<feature type="region of interest" description="Disordered" evidence="1">
    <location>
        <begin position="1"/>
        <end position="28"/>
    </location>
</feature>
<evidence type="ECO:0000256" key="2">
    <source>
        <dbReference type="SAM" id="Phobius"/>
    </source>
</evidence>
<keyword evidence="2" id="KW-0812">Transmembrane</keyword>
<evidence type="ECO:0000313" key="5">
    <source>
        <dbReference type="Proteomes" id="UP000226384"/>
    </source>
</evidence>
<reference evidence="4 6" key="2">
    <citation type="submission" date="2020-06" db="EMBL/GenBank/DDBJ databases">
        <authorList>
            <person name="Puxty R.J."/>
            <person name="Weihe C."/>
            <person name="Marston M.F."/>
            <person name="Martiny J.B.H."/>
        </authorList>
    </citation>
    <scope>NUCLEOTIDE SEQUENCE [LARGE SCALE GENOMIC DNA]</scope>
    <source>
        <strain evidence="4">0809CC03</strain>
    </source>
</reference>
<feature type="compositionally biased region" description="Polar residues" evidence="1">
    <location>
        <begin position="1"/>
        <end position="17"/>
    </location>
</feature>
<dbReference type="Proteomes" id="UP000510897">
    <property type="component" value="Segment"/>
</dbReference>
<feature type="transmembrane region" description="Helical" evidence="2">
    <location>
        <begin position="46"/>
        <end position="66"/>
    </location>
</feature>
<sequence length="72" mass="7706">MFSPPSNSPRATFSRPATDQPRGLTDQPPMVYNSFIPNKATQMDPISFAIGMVGAALVGIVNAELIKANNKD</sequence>
<evidence type="ECO:0000256" key="1">
    <source>
        <dbReference type="SAM" id="MobiDB-lite"/>
    </source>
</evidence>